<dbReference type="InterPro" id="IPR002744">
    <property type="entry name" value="MIP18-like"/>
</dbReference>
<gene>
    <name evidence="2" type="ORF">HMPREF0545_1694</name>
</gene>
<name>C2EJ72_9LACO</name>
<protein>
    <recommendedName>
        <fullName evidence="1">MIP18 family-like domain-containing protein</fullName>
    </recommendedName>
</protein>
<reference evidence="2 3" key="1">
    <citation type="submission" date="2009-01" db="EMBL/GenBank/DDBJ databases">
        <authorList>
            <person name="Qin X."/>
            <person name="Bachman B."/>
            <person name="Battles P."/>
            <person name="Bell A."/>
            <person name="Bess C."/>
            <person name="Bickham C."/>
            <person name="Chaboub L."/>
            <person name="Chen D."/>
            <person name="Coyle M."/>
            <person name="Deiros D.R."/>
            <person name="Dinh H."/>
            <person name="Forbes L."/>
            <person name="Fowler G."/>
            <person name="Francisco L."/>
            <person name="Fu Q."/>
            <person name="Gubbala S."/>
            <person name="Hale W."/>
            <person name="Han Y."/>
            <person name="Hemphill L."/>
            <person name="Highlander S.K."/>
            <person name="Hirani K."/>
            <person name="Hogues M."/>
            <person name="Jackson L."/>
            <person name="Jakkamsetti A."/>
            <person name="Javaid M."/>
            <person name="Jiang H."/>
            <person name="Korchina V."/>
            <person name="Kovar C."/>
            <person name="Lara F."/>
            <person name="Lee S."/>
            <person name="Mata R."/>
            <person name="Mathew T."/>
            <person name="Moen C."/>
            <person name="Morales K."/>
            <person name="Munidasa M."/>
            <person name="Nazareth L."/>
            <person name="Ngo R."/>
            <person name="Nguyen L."/>
            <person name="Okwuonu G."/>
            <person name="Ongeri F."/>
            <person name="Patil S."/>
            <person name="Petrosino J."/>
            <person name="Pham C."/>
            <person name="Pham P."/>
            <person name="Pu L.-L."/>
            <person name="Puazo M."/>
            <person name="Raj R."/>
            <person name="Reid J."/>
            <person name="Rouhana J."/>
            <person name="Saada N."/>
            <person name="Shang Y."/>
            <person name="Simmons D."/>
            <person name="Thornton R."/>
            <person name="Warren J."/>
            <person name="Weissenberger G."/>
            <person name="Zhang J."/>
            <person name="Zhang L."/>
            <person name="Zhou C."/>
            <person name="Zhu D."/>
            <person name="Muzny D."/>
            <person name="Worley K."/>
            <person name="Gibbs R."/>
        </authorList>
    </citation>
    <scope>NUCLEOTIDE SEQUENCE [LARGE SCALE GENOMIC DNA]</scope>
    <source>
        <strain evidence="2 3">ATCC 11741</strain>
    </source>
</reference>
<dbReference type="EMBL" id="ACGT01000038">
    <property type="protein sequence ID" value="EEJ73421.1"/>
    <property type="molecule type" value="Genomic_DNA"/>
</dbReference>
<dbReference type="Pfam" id="PF01883">
    <property type="entry name" value="FeS_assembly_P"/>
    <property type="match status" value="1"/>
</dbReference>
<dbReference type="AlphaFoldDB" id="C2EJ72"/>
<evidence type="ECO:0000313" key="2">
    <source>
        <dbReference type="EMBL" id="EEJ73421.1"/>
    </source>
</evidence>
<dbReference type="SUPFAM" id="SSF117916">
    <property type="entry name" value="Fe-S cluster assembly (FSCA) domain-like"/>
    <property type="match status" value="1"/>
</dbReference>
<evidence type="ECO:0000313" key="3">
    <source>
        <dbReference type="Proteomes" id="UP000003531"/>
    </source>
</evidence>
<dbReference type="HOGENOM" id="CLU_091588_2_0_9"/>
<dbReference type="PANTHER" id="PTHR42831">
    <property type="entry name" value="FE-S PROTEIN MATURATION AUXILIARY FACTOR YITW"/>
    <property type="match status" value="1"/>
</dbReference>
<accession>C2EJ72</accession>
<evidence type="ECO:0000259" key="1">
    <source>
        <dbReference type="Pfam" id="PF01883"/>
    </source>
</evidence>
<organism evidence="2 3">
    <name type="scientific">Ligilactobacillus salivarius DSM 20555 = ATCC 11741</name>
    <dbReference type="NCBI Taxonomy" id="1423799"/>
    <lineage>
        <taxon>Bacteria</taxon>
        <taxon>Bacillati</taxon>
        <taxon>Bacillota</taxon>
        <taxon>Bacilli</taxon>
        <taxon>Lactobacillales</taxon>
        <taxon>Lactobacillaceae</taxon>
        <taxon>Ligilactobacillus</taxon>
    </lineage>
</organism>
<dbReference type="InterPro" id="IPR052339">
    <property type="entry name" value="Fe-S_Maturation_MIP18"/>
</dbReference>
<comment type="caution">
    <text evidence="2">The sequence shown here is derived from an EMBL/GenBank/DDBJ whole genome shotgun (WGS) entry which is preliminary data.</text>
</comment>
<dbReference type="Proteomes" id="UP000003531">
    <property type="component" value="Unassembled WGS sequence"/>
</dbReference>
<dbReference type="Gene3D" id="3.30.300.130">
    <property type="entry name" value="Fe-S cluster assembly (FSCA)"/>
    <property type="match status" value="1"/>
</dbReference>
<proteinExistence type="predicted"/>
<sequence>MVKIYRKGPSRMRSNKEVRDDIIEKLTTVVDPELNIDIVNLGLIYNVDLDEDGICLVEMTLTTMGCPLTNILADMVTRALRDIPEIKNVDVEFVWEPMWTTDRLSRYAKLALGIH</sequence>
<dbReference type="InterPro" id="IPR034904">
    <property type="entry name" value="FSCA_dom_sf"/>
</dbReference>
<feature type="domain" description="MIP18 family-like" evidence="1">
    <location>
        <begin position="19"/>
        <end position="92"/>
    </location>
</feature>
<dbReference type="PANTHER" id="PTHR42831:SF1">
    <property type="entry name" value="FE-S PROTEIN MATURATION AUXILIARY FACTOR YITW"/>
    <property type="match status" value="1"/>
</dbReference>